<evidence type="ECO:0000313" key="7">
    <source>
        <dbReference type="EMBL" id="GMM58013.1"/>
    </source>
</evidence>
<dbReference type="SUPFAM" id="SSF48371">
    <property type="entry name" value="ARM repeat"/>
    <property type="match status" value="1"/>
</dbReference>
<feature type="compositionally biased region" description="Acidic residues" evidence="6">
    <location>
        <begin position="381"/>
        <end position="398"/>
    </location>
</feature>
<proteinExistence type="predicted"/>
<dbReference type="Proteomes" id="UP001377567">
    <property type="component" value="Unassembled WGS sequence"/>
</dbReference>
<evidence type="ECO:0000256" key="1">
    <source>
        <dbReference type="ARBA" id="ARBA00004496"/>
    </source>
</evidence>
<accession>A0AAV5S398</accession>
<keyword evidence="3" id="KW-0963">Cytoplasm</keyword>
<keyword evidence="2" id="KW-0813">Transport</keyword>
<keyword evidence="5" id="KW-0653">Protein transport</keyword>
<dbReference type="InterPro" id="IPR040122">
    <property type="entry name" value="Importin_beta"/>
</dbReference>
<organism evidence="7 8">
    <name type="scientific">Maudiozyma humilis</name>
    <name type="common">Sour dough yeast</name>
    <name type="synonym">Kazachstania humilis</name>
    <dbReference type="NCBI Taxonomy" id="51915"/>
    <lineage>
        <taxon>Eukaryota</taxon>
        <taxon>Fungi</taxon>
        <taxon>Dikarya</taxon>
        <taxon>Ascomycota</taxon>
        <taxon>Saccharomycotina</taxon>
        <taxon>Saccharomycetes</taxon>
        <taxon>Saccharomycetales</taxon>
        <taxon>Saccharomycetaceae</taxon>
        <taxon>Maudiozyma</taxon>
    </lineage>
</organism>
<dbReference type="AlphaFoldDB" id="A0AAV5S398"/>
<feature type="region of interest" description="Disordered" evidence="6">
    <location>
        <begin position="360"/>
        <end position="399"/>
    </location>
</feature>
<dbReference type="InterPro" id="IPR011989">
    <property type="entry name" value="ARM-like"/>
</dbReference>
<protein>
    <submittedName>
        <fullName evidence="7">Kap104 protein</fullName>
    </submittedName>
</protein>
<dbReference type="GO" id="GO:0005737">
    <property type="term" value="C:cytoplasm"/>
    <property type="evidence" value="ECO:0007669"/>
    <property type="project" value="UniProtKB-SubCell"/>
</dbReference>
<dbReference type="GO" id="GO:0006606">
    <property type="term" value="P:protein import into nucleus"/>
    <property type="evidence" value="ECO:0007669"/>
    <property type="project" value="InterPro"/>
</dbReference>
<dbReference type="Gene3D" id="1.25.10.10">
    <property type="entry name" value="Leucine-rich Repeat Variant"/>
    <property type="match status" value="1"/>
</dbReference>
<evidence type="ECO:0000256" key="3">
    <source>
        <dbReference type="ARBA" id="ARBA00022490"/>
    </source>
</evidence>
<dbReference type="EMBL" id="BTGD01000018">
    <property type="protein sequence ID" value="GMM58013.1"/>
    <property type="molecule type" value="Genomic_DNA"/>
</dbReference>
<sequence length="919" mass="101898">MSTPTAWTPDPAGVTELATLLQHSMSPQADQRTHAMDALKTFELQPEFFNYLCYILIEGESDATLAQQFAQQDLANCRATAGMLLKNSLLDPQNLLKHSVEYVKHNIVHGLYNSTNALVGNVTGIVIAALFSTYYRQHRDDASGLQLLAQLLELCAKNNTDAAKALSKVVEDNATFFGLEWAQGAKPMQLVVEQCLLLIDNTAELSPAVRAECLKCLGFAVKLQSQWIVAQVDTLLAKLFQLCQSDSSDAVMTQLCVCFTLLLEARPDKLADHLAGIVQFMLHVIGSATSEPVAIEACEFLHSFVRGMHVPKHMLQPFVGELVPVLLSKMVYDSDSIAVFESHNEADAFVEDKDEDIRPMAPRIVKKKDANTKSAAHKTEDDDDSDEDDDDDDEDGGDVDSGWTLRKCAAATLDVLTNVLPRDVIEIAFPLLREHLTAEQWYVREATVLALGAMAEGGMKYFSDQLPALIPFLVEQLRDTWAPVRRIVCWTLSRFSPWILQDHTEFLLPVLQPIVETLVDRKKDVQEAAISAVAVFIENCDAELIETLLYSDLLRSFDQCFRLYKKRNLIILYDAVGRFAEKVELDDTGMQTVLPHLIAKWGVLPDQDKELWPLLECLSCVASSLGERFAPMAPEVYARAYRILVHCAEAERQSQQDPSVVVPEKDFAITSLDLIDGIVQGLGETAQPLLFPQGDTTLLRIMLECLQDPVHEVRQSVYALLGDIVTFFSSQLLSGFLGQFLKFIGIEMLHNDDLEGVPSVVNAVWALGIVSERVDLAEYVLDLSQVLVDLLTTTLQDVDGSVLENVAITIGRMAITHPEVFAQGKFAQDAVWARWCDLVNPVDSVEEKSSAYLGLLKCIALSQGALSDGTLHRIVQGLSVGVETGVFQQEIVDFLVAHQQQLSQLRLGQHEVAWLQSFS</sequence>
<dbReference type="Pfam" id="PF13513">
    <property type="entry name" value="HEAT_EZ"/>
    <property type="match status" value="1"/>
</dbReference>
<comment type="subcellular location">
    <subcellularLocation>
        <location evidence="1">Cytoplasm</location>
    </subcellularLocation>
</comment>
<comment type="caution">
    <text evidence="7">The sequence shown here is derived from an EMBL/GenBank/DDBJ whole genome shotgun (WGS) entry which is preliminary data.</text>
</comment>
<evidence type="ECO:0000256" key="2">
    <source>
        <dbReference type="ARBA" id="ARBA00022448"/>
    </source>
</evidence>
<reference evidence="7 8" key="1">
    <citation type="journal article" date="2023" name="Elife">
        <title>Identification of key yeast species and microbe-microbe interactions impacting larval growth of Drosophila in the wild.</title>
        <authorList>
            <person name="Mure A."/>
            <person name="Sugiura Y."/>
            <person name="Maeda R."/>
            <person name="Honda K."/>
            <person name="Sakurai N."/>
            <person name="Takahashi Y."/>
            <person name="Watada M."/>
            <person name="Katoh T."/>
            <person name="Gotoh A."/>
            <person name="Gotoh Y."/>
            <person name="Taniguchi I."/>
            <person name="Nakamura K."/>
            <person name="Hayashi T."/>
            <person name="Katayama T."/>
            <person name="Uemura T."/>
            <person name="Hattori Y."/>
        </authorList>
    </citation>
    <scope>NUCLEOTIDE SEQUENCE [LARGE SCALE GENOMIC DNA]</scope>
    <source>
        <strain evidence="7 8">KH-74</strain>
    </source>
</reference>
<keyword evidence="8" id="KW-1185">Reference proteome</keyword>
<keyword evidence="4" id="KW-0677">Repeat</keyword>
<dbReference type="PANTHER" id="PTHR10527">
    <property type="entry name" value="IMPORTIN BETA"/>
    <property type="match status" value="1"/>
</dbReference>
<dbReference type="InterPro" id="IPR016024">
    <property type="entry name" value="ARM-type_fold"/>
</dbReference>
<evidence type="ECO:0000256" key="4">
    <source>
        <dbReference type="ARBA" id="ARBA00022737"/>
    </source>
</evidence>
<evidence type="ECO:0000313" key="8">
    <source>
        <dbReference type="Proteomes" id="UP001377567"/>
    </source>
</evidence>
<gene>
    <name evidence="7" type="ORF">DAKH74_046290</name>
</gene>
<evidence type="ECO:0000256" key="6">
    <source>
        <dbReference type="SAM" id="MobiDB-lite"/>
    </source>
</evidence>
<name>A0AAV5S398_MAUHU</name>
<evidence type="ECO:0000256" key="5">
    <source>
        <dbReference type="ARBA" id="ARBA00022927"/>
    </source>
</evidence>